<evidence type="ECO:0000256" key="1">
    <source>
        <dbReference type="SAM" id="SignalP"/>
    </source>
</evidence>
<reference evidence="3" key="1">
    <citation type="submission" date="2023-07" db="EMBL/GenBank/DDBJ databases">
        <title>Verminephrobacter genomes.</title>
        <authorList>
            <person name="Lund M.B."/>
        </authorList>
    </citation>
    <scope>NUCLEOTIDE SEQUENCE [LARGE SCALE GENOMIC DNA]</scope>
    <source>
        <strain evidence="3">AtM5-05</strain>
    </source>
</reference>
<dbReference type="RefSeq" id="WP_265282365.1">
    <property type="nucleotide sequence ID" value="NZ_QZCW01000002.1"/>
</dbReference>
<dbReference type="PROSITE" id="PS51257">
    <property type="entry name" value="PROKAR_LIPOPROTEIN"/>
    <property type="match status" value="1"/>
</dbReference>
<dbReference type="Pfam" id="PF07283">
    <property type="entry name" value="TrbH"/>
    <property type="match status" value="1"/>
</dbReference>
<name>A0ABT3KVT0_9BURK</name>
<sequence length="152" mass="16337">MRKTLFPALLALALGGCAAAPVNGGYGNFVQSDALDQQKLAADAVQQLAALYAPAQMRLELQQPTPDPFGQTLVRLLRDKGYALVEFAPSAVTTPPPAPTTPGGLPLRYLLDQARDSNLYRLTLVVGTQSITRPYLEKNGGLVPAGYWTRQE</sequence>
<dbReference type="EMBL" id="QZCW01000002">
    <property type="protein sequence ID" value="MCW5321905.1"/>
    <property type="molecule type" value="Genomic_DNA"/>
</dbReference>
<comment type="caution">
    <text evidence="2">The sequence shown here is derived from an EMBL/GenBank/DDBJ whole genome shotgun (WGS) entry which is preliminary data.</text>
</comment>
<organism evidence="2 3">
    <name type="scientific">Verminephrobacter aporrectodeae subsp. tuberculatae</name>
    <dbReference type="NCBI Taxonomy" id="1110392"/>
    <lineage>
        <taxon>Bacteria</taxon>
        <taxon>Pseudomonadati</taxon>
        <taxon>Pseudomonadota</taxon>
        <taxon>Betaproteobacteria</taxon>
        <taxon>Burkholderiales</taxon>
        <taxon>Comamonadaceae</taxon>
        <taxon>Verminephrobacter</taxon>
    </lineage>
</organism>
<feature type="chain" id="PRO_5047136770" evidence="1">
    <location>
        <begin position="20"/>
        <end position="152"/>
    </location>
</feature>
<evidence type="ECO:0000313" key="2">
    <source>
        <dbReference type="EMBL" id="MCW5321905.1"/>
    </source>
</evidence>
<protein>
    <submittedName>
        <fullName evidence="2">Conjugal transfer protein TrbH</fullName>
    </submittedName>
</protein>
<proteinExistence type="predicted"/>
<feature type="signal peptide" evidence="1">
    <location>
        <begin position="1"/>
        <end position="19"/>
    </location>
</feature>
<gene>
    <name evidence="2" type="ORF">D5039_12290</name>
</gene>
<accession>A0ABT3KVT0</accession>
<evidence type="ECO:0000313" key="3">
    <source>
        <dbReference type="Proteomes" id="UP001208935"/>
    </source>
</evidence>
<dbReference type="InterPro" id="IPR010837">
    <property type="entry name" value="Conjugal_tfr_TrbH"/>
</dbReference>
<keyword evidence="1" id="KW-0732">Signal</keyword>
<keyword evidence="3" id="KW-1185">Reference proteome</keyword>
<dbReference type="Proteomes" id="UP001208935">
    <property type="component" value="Unassembled WGS sequence"/>
</dbReference>